<dbReference type="InterPro" id="IPR036812">
    <property type="entry name" value="NAD(P)_OxRdtase_dom_sf"/>
</dbReference>
<evidence type="ECO:0000313" key="2">
    <source>
        <dbReference type="Proteomes" id="UP001163336"/>
    </source>
</evidence>
<accession>A0ABM8CBK3</accession>
<sequence>MTSIVRNPDLIGSTVIGAASLAPLKEIIDAADLVLSEDVVKRMDEIHARHMNAER</sequence>
<name>A0ABM8CBK3_9BURK</name>
<protein>
    <recommendedName>
        <fullName evidence="3">Aldo/keto reductase</fullName>
    </recommendedName>
</protein>
<dbReference type="SUPFAM" id="SSF51430">
    <property type="entry name" value="NAD(P)-linked oxidoreductase"/>
    <property type="match status" value="1"/>
</dbReference>
<gene>
    <name evidence="1" type="ORF">MasN3_41790</name>
</gene>
<evidence type="ECO:0008006" key="3">
    <source>
        <dbReference type="Google" id="ProtNLM"/>
    </source>
</evidence>
<keyword evidence="2" id="KW-1185">Reference proteome</keyword>
<proteinExistence type="predicted"/>
<evidence type="ECO:0000313" key="1">
    <source>
        <dbReference type="EMBL" id="BDT60685.1"/>
    </source>
</evidence>
<dbReference type="EMBL" id="AP026966">
    <property type="protein sequence ID" value="BDT60685.1"/>
    <property type="molecule type" value="Genomic_DNA"/>
</dbReference>
<reference evidence="1" key="1">
    <citation type="submission" date="2022-11" db="EMBL/GenBank/DDBJ databases">
        <title>Isolation and characterization of PLA-degrading bacterium Massilia sp. from Antarctic soil.</title>
        <authorList>
            <person name="Sato K."/>
            <person name="Gomez-Fuentes C."/>
            <person name="Ahmad S.A."/>
            <person name="Zulkharnain A."/>
        </authorList>
    </citation>
    <scope>NUCLEOTIDE SEQUENCE</scope>
    <source>
        <strain evidence="1">N-3</strain>
    </source>
</reference>
<organism evidence="1 2">
    <name type="scientific">Massilia varians</name>
    <dbReference type="NCBI Taxonomy" id="457921"/>
    <lineage>
        <taxon>Bacteria</taxon>
        <taxon>Pseudomonadati</taxon>
        <taxon>Pseudomonadota</taxon>
        <taxon>Betaproteobacteria</taxon>
        <taxon>Burkholderiales</taxon>
        <taxon>Oxalobacteraceae</taxon>
        <taxon>Telluria group</taxon>
        <taxon>Massilia</taxon>
    </lineage>
</organism>
<dbReference type="Proteomes" id="UP001163336">
    <property type="component" value="Chromosome"/>
</dbReference>